<evidence type="ECO:0000313" key="11">
    <source>
        <dbReference type="EMBL" id="CAB4345831.1"/>
    </source>
</evidence>
<dbReference type="GO" id="GO:0002949">
    <property type="term" value="P:tRNA threonylcarbamoyladenosine modification"/>
    <property type="evidence" value="ECO:0007669"/>
    <property type="project" value="InterPro"/>
</dbReference>
<dbReference type="GO" id="GO:0046872">
    <property type="term" value="F:metal ion binding"/>
    <property type="evidence" value="ECO:0007669"/>
    <property type="project" value="UniProtKB-KW"/>
</dbReference>
<name>A0A6J5ZTW1_9ZZZZ</name>
<dbReference type="GO" id="GO:0005737">
    <property type="term" value="C:cytoplasm"/>
    <property type="evidence" value="ECO:0007669"/>
    <property type="project" value="UniProtKB-SubCell"/>
</dbReference>
<dbReference type="InterPro" id="IPR027417">
    <property type="entry name" value="P-loop_NTPase"/>
</dbReference>
<protein>
    <recommendedName>
        <fullName evidence="3">tRNA threonylcarbamoyladenosine biosynthesis protein TsaE</fullName>
    </recommendedName>
    <alternativeName>
        <fullName evidence="10">t(6)A37 threonylcarbamoyladenosine biosynthesis protein TsaE</fullName>
    </alternativeName>
</protein>
<dbReference type="SUPFAM" id="SSF52540">
    <property type="entry name" value="P-loop containing nucleoside triphosphate hydrolases"/>
    <property type="match status" value="1"/>
</dbReference>
<evidence type="ECO:0000256" key="7">
    <source>
        <dbReference type="ARBA" id="ARBA00022741"/>
    </source>
</evidence>
<keyword evidence="8" id="KW-0067">ATP-binding</keyword>
<comment type="similarity">
    <text evidence="2">Belongs to the TsaE family.</text>
</comment>
<evidence type="ECO:0000256" key="2">
    <source>
        <dbReference type="ARBA" id="ARBA00007599"/>
    </source>
</evidence>
<evidence type="ECO:0000256" key="8">
    <source>
        <dbReference type="ARBA" id="ARBA00022840"/>
    </source>
</evidence>
<dbReference type="NCBIfam" id="TIGR00150">
    <property type="entry name" value="T6A_YjeE"/>
    <property type="match status" value="1"/>
</dbReference>
<evidence type="ECO:0000256" key="10">
    <source>
        <dbReference type="ARBA" id="ARBA00032441"/>
    </source>
</evidence>
<sequence length="175" mass="18610">MIFARTTSPEETKELAAALAELARPGDLVLLAGDLGAGKTAFTQGFGAALGIDDLITSPTFTLVNTYEGRLELNHLDVYRLEALGEVLDLGVAEMLDDGGVTVIEWGDSVAPALPADYLEIRFSFDEVAISLDQTGAADDVRVLELVPVGARWSARIRAVATAVSPWIHEPDGDD</sequence>
<dbReference type="PANTHER" id="PTHR33540:SF2">
    <property type="entry name" value="TRNA THREONYLCARBAMOYLADENOSINE BIOSYNTHESIS PROTEIN TSAE"/>
    <property type="match status" value="1"/>
</dbReference>
<keyword evidence="7" id="KW-0547">Nucleotide-binding</keyword>
<evidence type="ECO:0000256" key="4">
    <source>
        <dbReference type="ARBA" id="ARBA00022490"/>
    </source>
</evidence>
<evidence type="ECO:0000256" key="3">
    <source>
        <dbReference type="ARBA" id="ARBA00019010"/>
    </source>
</evidence>
<dbReference type="EMBL" id="CAEZTY010000044">
    <property type="protein sequence ID" value="CAB4588755.1"/>
    <property type="molecule type" value="Genomic_DNA"/>
</dbReference>
<evidence type="ECO:0000313" key="12">
    <source>
        <dbReference type="EMBL" id="CAB4588755.1"/>
    </source>
</evidence>
<dbReference type="EMBL" id="CAESAL010000080">
    <property type="protein sequence ID" value="CAB4345831.1"/>
    <property type="molecule type" value="Genomic_DNA"/>
</dbReference>
<dbReference type="Gene3D" id="3.40.50.300">
    <property type="entry name" value="P-loop containing nucleotide triphosphate hydrolases"/>
    <property type="match status" value="1"/>
</dbReference>
<organism evidence="11">
    <name type="scientific">freshwater metagenome</name>
    <dbReference type="NCBI Taxonomy" id="449393"/>
    <lineage>
        <taxon>unclassified sequences</taxon>
        <taxon>metagenomes</taxon>
        <taxon>ecological metagenomes</taxon>
    </lineage>
</organism>
<comment type="subcellular location">
    <subcellularLocation>
        <location evidence="1">Cytoplasm</location>
    </subcellularLocation>
</comment>
<dbReference type="GO" id="GO:0005524">
    <property type="term" value="F:ATP binding"/>
    <property type="evidence" value="ECO:0007669"/>
    <property type="project" value="UniProtKB-KW"/>
</dbReference>
<dbReference type="Pfam" id="PF02367">
    <property type="entry name" value="TsaE"/>
    <property type="match status" value="1"/>
</dbReference>
<dbReference type="InterPro" id="IPR003442">
    <property type="entry name" value="T6A_TsaE"/>
</dbReference>
<evidence type="ECO:0000256" key="9">
    <source>
        <dbReference type="ARBA" id="ARBA00022842"/>
    </source>
</evidence>
<keyword evidence="6" id="KW-0479">Metal-binding</keyword>
<keyword evidence="4" id="KW-0963">Cytoplasm</keyword>
<dbReference type="PANTHER" id="PTHR33540">
    <property type="entry name" value="TRNA THREONYLCARBAMOYLADENOSINE BIOSYNTHESIS PROTEIN TSAE"/>
    <property type="match status" value="1"/>
</dbReference>
<evidence type="ECO:0000256" key="1">
    <source>
        <dbReference type="ARBA" id="ARBA00004496"/>
    </source>
</evidence>
<gene>
    <name evidence="12" type="ORF">UFOPK1762_01201</name>
    <name evidence="11" type="ORF">UFOPK3331_01632</name>
</gene>
<reference evidence="11" key="1">
    <citation type="submission" date="2020-05" db="EMBL/GenBank/DDBJ databases">
        <authorList>
            <person name="Chiriac C."/>
            <person name="Salcher M."/>
            <person name="Ghai R."/>
            <person name="Kavagutti S V."/>
        </authorList>
    </citation>
    <scope>NUCLEOTIDE SEQUENCE</scope>
</reference>
<keyword evidence="5" id="KW-0819">tRNA processing</keyword>
<proteinExistence type="inferred from homology"/>
<evidence type="ECO:0000256" key="6">
    <source>
        <dbReference type="ARBA" id="ARBA00022723"/>
    </source>
</evidence>
<keyword evidence="9" id="KW-0460">Magnesium</keyword>
<evidence type="ECO:0000256" key="5">
    <source>
        <dbReference type="ARBA" id="ARBA00022694"/>
    </source>
</evidence>
<accession>A0A6J5ZTW1</accession>
<dbReference type="AlphaFoldDB" id="A0A6J5ZTW1"/>